<keyword evidence="2" id="KW-1185">Reference proteome</keyword>
<accession>A0A1A7C652</accession>
<evidence type="ECO:0000313" key="1">
    <source>
        <dbReference type="EMBL" id="OBV41192.1"/>
    </source>
</evidence>
<reference evidence="1 2" key="1">
    <citation type="submission" date="2016-04" db="EMBL/GenBank/DDBJ databases">
        <title>Draft genome sequence of Janthinobacterium psychrotolerans sp. nov., isolated from freshwater sediments in Denmark.</title>
        <authorList>
            <person name="Gong X."/>
            <person name="Skrivergaard S."/>
            <person name="Korsgaard B.S."/>
            <person name="Schreiber L."/>
            <person name="Marshall I.P."/>
            <person name="Finster K."/>
            <person name="Schramm A."/>
        </authorList>
    </citation>
    <scope>NUCLEOTIDE SEQUENCE [LARGE SCALE GENOMIC DNA]</scope>
    <source>
        <strain evidence="1 2">S3-2</strain>
    </source>
</reference>
<comment type="caution">
    <text evidence="1">The sequence shown here is derived from an EMBL/GenBank/DDBJ whole genome shotgun (WGS) entry which is preliminary data.</text>
</comment>
<protein>
    <submittedName>
        <fullName evidence="1">Uncharacterized protein</fullName>
    </submittedName>
</protein>
<gene>
    <name evidence="1" type="ORF">ASR47_102549</name>
</gene>
<dbReference type="Proteomes" id="UP000092713">
    <property type="component" value="Unassembled WGS sequence"/>
</dbReference>
<evidence type="ECO:0000313" key="2">
    <source>
        <dbReference type="Proteomes" id="UP000092713"/>
    </source>
</evidence>
<dbReference type="AlphaFoldDB" id="A0A1A7C652"/>
<dbReference type="EMBL" id="LOCQ01000038">
    <property type="protein sequence ID" value="OBV41192.1"/>
    <property type="molecule type" value="Genomic_DNA"/>
</dbReference>
<dbReference type="RefSeq" id="WP_065306266.1">
    <property type="nucleotide sequence ID" value="NZ_LOCQ01000038.1"/>
</dbReference>
<proteinExistence type="predicted"/>
<sequence length="69" mass="8112">MKTKKISRLLFWFAGTLVLALVWAGRILIQLLALCAADNAERPQREARERRYSWDNDGYSWEGRPDEMK</sequence>
<name>A0A1A7C652_9BURK</name>
<organism evidence="1 2">
    <name type="scientific">Janthinobacterium psychrotolerans</name>
    <dbReference type="NCBI Taxonomy" id="1747903"/>
    <lineage>
        <taxon>Bacteria</taxon>
        <taxon>Pseudomonadati</taxon>
        <taxon>Pseudomonadota</taxon>
        <taxon>Betaproteobacteria</taxon>
        <taxon>Burkholderiales</taxon>
        <taxon>Oxalobacteraceae</taxon>
        <taxon>Janthinobacterium</taxon>
    </lineage>
</organism>